<keyword evidence="13" id="KW-0325">Glycoprotein</keyword>
<evidence type="ECO:0000256" key="9">
    <source>
        <dbReference type="ARBA" id="ARBA00022837"/>
    </source>
</evidence>
<evidence type="ECO:0000256" key="2">
    <source>
        <dbReference type="ARBA" id="ARBA00004613"/>
    </source>
</evidence>
<evidence type="ECO:0000256" key="3">
    <source>
        <dbReference type="ARBA" id="ARBA00022525"/>
    </source>
</evidence>
<dbReference type="SMART" id="SM00181">
    <property type="entry name" value="EGF"/>
    <property type="match status" value="2"/>
</dbReference>
<evidence type="ECO:0000313" key="16">
    <source>
        <dbReference type="EMBL" id="KAL2086141.1"/>
    </source>
</evidence>
<reference evidence="16 17" key="1">
    <citation type="submission" date="2024-09" db="EMBL/GenBank/DDBJ databases">
        <title>A chromosome-level genome assembly of Gray's grenadier anchovy, Coilia grayii.</title>
        <authorList>
            <person name="Fu Z."/>
        </authorList>
    </citation>
    <scope>NUCLEOTIDE SEQUENCE [LARGE SCALE GENOMIC DNA]</scope>
    <source>
        <strain evidence="16">G4</strain>
        <tissue evidence="16">Muscle</tissue>
    </source>
</reference>
<dbReference type="Proteomes" id="UP001591681">
    <property type="component" value="Unassembled WGS sequence"/>
</dbReference>
<keyword evidence="11" id="KW-0472">Membrane</keyword>
<dbReference type="GO" id="GO:0016020">
    <property type="term" value="C:membrane"/>
    <property type="evidence" value="ECO:0007669"/>
    <property type="project" value="UniProtKB-SubCell"/>
</dbReference>
<feature type="domain" description="EGF-like" evidence="15">
    <location>
        <begin position="47"/>
        <end position="83"/>
    </location>
</feature>
<keyword evidence="4" id="KW-0245">EGF-like domain</keyword>
<evidence type="ECO:0008006" key="18">
    <source>
        <dbReference type="Google" id="ProtNLM"/>
    </source>
</evidence>
<dbReference type="InterPro" id="IPR000742">
    <property type="entry name" value="EGF"/>
</dbReference>
<evidence type="ECO:0000313" key="17">
    <source>
        <dbReference type="Proteomes" id="UP001591681"/>
    </source>
</evidence>
<dbReference type="InterPro" id="IPR018097">
    <property type="entry name" value="EGF_Ca-bd_CS"/>
</dbReference>
<keyword evidence="9" id="KW-0106">Calcium</keyword>
<keyword evidence="3" id="KW-0964">Secreted</keyword>
<feature type="domain" description="EGF-like" evidence="15">
    <location>
        <begin position="87"/>
        <end position="128"/>
    </location>
</feature>
<dbReference type="AlphaFoldDB" id="A0ABD1JG63"/>
<accession>A0ABD1JG63</accession>
<feature type="domain" description="EGF-like calcium-binding" evidence="14">
    <location>
        <begin position="48"/>
        <end position="83"/>
    </location>
</feature>
<keyword evidence="17" id="KW-1185">Reference proteome</keyword>
<evidence type="ECO:0000256" key="10">
    <source>
        <dbReference type="ARBA" id="ARBA00022989"/>
    </source>
</evidence>
<keyword evidence="8" id="KW-0677">Repeat</keyword>
<dbReference type="GO" id="GO:0005576">
    <property type="term" value="C:extracellular region"/>
    <property type="evidence" value="ECO:0007669"/>
    <property type="project" value="UniProtKB-SubCell"/>
</dbReference>
<dbReference type="Gene3D" id="2.10.25.10">
    <property type="entry name" value="Laminin"/>
    <property type="match status" value="1"/>
</dbReference>
<feature type="domain" description="EGF-like calcium-binding" evidence="14">
    <location>
        <begin position="84"/>
        <end position="128"/>
    </location>
</feature>
<dbReference type="Pfam" id="PF22914">
    <property type="entry name" value="Fibulin_C"/>
    <property type="match status" value="1"/>
</dbReference>
<evidence type="ECO:0000259" key="14">
    <source>
        <dbReference type="SMART" id="SM00179"/>
    </source>
</evidence>
<dbReference type="InterPro" id="IPR055088">
    <property type="entry name" value="Fibulin_C"/>
</dbReference>
<name>A0ABD1JG63_9TELE</name>
<dbReference type="InterPro" id="IPR049883">
    <property type="entry name" value="NOTCH1_EGF-like"/>
</dbReference>
<evidence type="ECO:0000256" key="5">
    <source>
        <dbReference type="ARBA" id="ARBA00022692"/>
    </source>
</evidence>
<dbReference type="CDD" id="cd00054">
    <property type="entry name" value="EGF_CA"/>
    <property type="match status" value="1"/>
</dbReference>
<keyword evidence="6" id="KW-0732">Signal</keyword>
<organism evidence="16 17">
    <name type="scientific">Coilia grayii</name>
    <name type="common">Gray's grenadier anchovy</name>
    <dbReference type="NCBI Taxonomy" id="363190"/>
    <lineage>
        <taxon>Eukaryota</taxon>
        <taxon>Metazoa</taxon>
        <taxon>Chordata</taxon>
        <taxon>Craniata</taxon>
        <taxon>Vertebrata</taxon>
        <taxon>Euteleostomi</taxon>
        <taxon>Actinopterygii</taxon>
        <taxon>Neopterygii</taxon>
        <taxon>Teleostei</taxon>
        <taxon>Clupei</taxon>
        <taxon>Clupeiformes</taxon>
        <taxon>Clupeoidei</taxon>
        <taxon>Engraulidae</taxon>
        <taxon>Coilinae</taxon>
        <taxon>Coilia</taxon>
    </lineage>
</organism>
<keyword evidence="7" id="KW-0430">Lectin</keyword>
<evidence type="ECO:0000256" key="7">
    <source>
        <dbReference type="ARBA" id="ARBA00022734"/>
    </source>
</evidence>
<dbReference type="SUPFAM" id="SSF57196">
    <property type="entry name" value="EGF/Laminin"/>
    <property type="match status" value="1"/>
</dbReference>
<gene>
    <name evidence="16" type="ORF">ACEWY4_017200</name>
</gene>
<keyword evidence="12" id="KW-1015">Disulfide bond</keyword>
<evidence type="ECO:0000256" key="8">
    <source>
        <dbReference type="ARBA" id="ARBA00022737"/>
    </source>
</evidence>
<protein>
    <recommendedName>
        <fullName evidence="18">EGF-like domain-containing protein</fullName>
    </recommendedName>
</protein>
<keyword evidence="5" id="KW-0812">Transmembrane</keyword>
<dbReference type="InterPro" id="IPR051505">
    <property type="entry name" value="C-type_lectin_domain"/>
</dbReference>
<evidence type="ECO:0000256" key="11">
    <source>
        <dbReference type="ARBA" id="ARBA00023136"/>
    </source>
</evidence>
<evidence type="ECO:0000256" key="6">
    <source>
        <dbReference type="ARBA" id="ARBA00022729"/>
    </source>
</evidence>
<dbReference type="Pfam" id="PF07645">
    <property type="entry name" value="EGF_CA"/>
    <property type="match status" value="2"/>
</dbReference>
<keyword evidence="10" id="KW-1133">Transmembrane helix</keyword>
<proteinExistence type="predicted"/>
<dbReference type="PROSITE" id="PS01187">
    <property type="entry name" value="EGF_CA"/>
    <property type="match status" value="1"/>
</dbReference>
<comment type="caution">
    <text evidence="16">The sequence shown here is derived from an EMBL/GenBank/DDBJ whole genome shotgun (WGS) entry which is preliminary data.</text>
</comment>
<dbReference type="EMBL" id="JBHFQA010000015">
    <property type="protein sequence ID" value="KAL2086141.1"/>
    <property type="molecule type" value="Genomic_DNA"/>
</dbReference>
<dbReference type="SMART" id="SM00179">
    <property type="entry name" value="EGF_CA"/>
    <property type="match status" value="2"/>
</dbReference>
<dbReference type="InterPro" id="IPR001881">
    <property type="entry name" value="EGF-like_Ca-bd_dom"/>
</dbReference>
<dbReference type="GO" id="GO:0030246">
    <property type="term" value="F:carbohydrate binding"/>
    <property type="evidence" value="ECO:0007669"/>
    <property type="project" value="UniProtKB-KW"/>
</dbReference>
<sequence length="243" mass="26931">MKVRSLSLLFVHERPTHIGIVMQSSNGVNSLGSNSCALVPYICQCISCALVPHICQYQCVSQPGGYACVCPDGYQLQAERLCEDRNECESGRYCQADQMCWNYHGGYRCFPRNPCREPYTAIAEGRCACRSDVAACRGLPSSMVYKYMSITSGRTLPADLFQVASTDASSSMIHNFNIVSGNDRQEFYLRSISGRSAMLVMSRPLQGPREAVVDIEMTTHNTALNYRSSAILRLTIIIGAYPF</sequence>
<dbReference type="PANTHER" id="PTHR14789">
    <property type="entry name" value="CHONDROLECTIN VARIANT CHODLFDELTAE"/>
    <property type="match status" value="1"/>
</dbReference>
<evidence type="ECO:0000259" key="15">
    <source>
        <dbReference type="SMART" id="SM00181"/>
    </source>
</evidence>
<evidence type="ECO:0000256" key="1">
    <source>
        <dbReference type="ARBA" id="ARBA00004479"/>
    </source>
</evidence>
<comment type="subcellular location">
    <subcellularLocation>
        <location evidence="1">Membrane</location>
        <topology evidence="1">Single-pass type I membrane protein</topology>
    </subcellularLocation>
    <subcellularLocation>
        <location evidence="2">Secreted</location>
    </subcellularLocation>
</comment>
<evidence type="ECO:0000256" key="13">
    <source>
        <dbReference type="ARBA" id="ARBA00023180"/>
    </source>
</evidence>
<evidence type="ECO:0000256" key="12">
    <source>
        <dbReference type="ARBA" id="ARBA00023157"/>
    </source>
</evidence>
<evidence type="ECO:0000256" key="4">
    <source>
        <dbReference type="ARBA" id="ARBA00022536"/>
    </source>
</evidence>